<evidence type="ECO:0008006" key="4">
    <source>
        <dbReference type="Google" id="ProtNLM"/>
    </source>
</evidence>
<protein>
    <recommendedName>
        <fullName evidence="4">ABC transmembrane type-1 domain-containing protein</fullName>
    </recommendedName>
</protein>
<feature type="transmembrane region" description="Helical" evidence="1">
    <location>
        <begin position="66"/>
        <end position="85"/>
    </location>
</feature>
<feature type="transmembrane region" description="Helical" evidence="1">
    <location>
        <begin position="12"/>
        <end position="30"/>
    </location>
</feature>
<comment type="caution">
    <text evidence="2">The sequence shown here is derived from an EMBL/GenBank/DDBJ whole genome shotgun (WGS) entry which is preliminary data.</text>
</comment>
<reference evidence="2" key="1">
    <citation type="submission" date="2022-01" db="EMBL/GenBank/DDBJ databases">
        <authorList>
            <person name="Criscuolo A."/>
        </authorList>
    </citation>
    <scope>NUCLEOTIDE SEQUENCE</scope>
    <source>
        <strain evidence="2">CIP111893</strain>
    </source>
</reference>
<organism evidence="2 3">
    <name type="scientific">Paenibacillus plantiphilus</name>
    <dbReference type="NCBI Taxonomy" id="2905650"/>
    <lineage>
        <taxon>Bacteria</taxon>
        <taxon>Bacillati</taxon>
        <taxon>Bacillota</taxon>
        <taxon>Bacilli</taxon>
        <taxon>Bacillales</taxon>
        <taxon>Paenibacillaceae</taxon>
        <taxon>Paenibacillus</taxon>
    </lineage>
</organism>
<keyword evidence="1" id="KW-0472">Membrane</keyword>
<gene>
    <name evidence="2" type="ORF">PAECIP111893_03532</name>
</gene>
<name>A0ABM9CFK0_9BACL</name>
<dbReference type="Proteomes" id="UP000838686">
    <property type="component" value="Unassembled WGS sequence"/>
</dbReference>
<keyword evidence="1" id="KW-1133">Transmembrane helix</keyword>
<keyword evidence="3" id="KW-1185">Reference proteome</keyword>
<dbReference type="EMBL" id="CAKMMF010000020">
    <property type="protein sequence ID" value="CAH1212409.1"/>
    <property type="molecule type" value="Genomic_DNA"/>
</dbReference>
<dbReference type="RefSeq" id="WP_236343891.1">
    <property type="nucleotide sequence ID" value="NZ_CAKMMF010000020.1"/>
</dbReference>
<accession>A0ABM9CFK0</accession>
<evidence type="ECO:0000313" key="2">
    <source>
        <dbReference type="EMBL" id="CAH1212409.1"/>
    </source>
</evidence>
<sequence length="118" mass="13318">MLSRDISSNRSFSLVLIVVFMVFAMPTPIVESYVSETTRVILTQGIENKVNKVVLRKHIVPEGLRLAALFSALSFLLVAMIRATWGSLLETHLTFYPQIARRLTRLLLSPIKKTSVFV</sequence>
<keyword evidence="1" id="KW-0812">Transmembrane</keyword>
<evidence type="ECO:0000256" key="1">
    <source>
        <dbReference type="SAM" id="Phobius"/>
    </source>
</evidence>
<evidence type="ECO:0000313" key="3">
    <source>
        <dbReference type="Proteomes" id="UP000838686"/>
    </source>
</evidence>
<proteinExistence type="predicted"/>